<feature type="transmembrane region" description="Helical" evidence="1">
    <location>
        <begin position="174"/>
        <end position="196"/>
    </location>
</feature>
<gene>
    <name evidence="2" type="ORF">BC936DRAFT_142367</name>
</gene>
<dbReference type="OrthoDB" id="5950063at2759"/>
<feature type="transmembrane region" description="Helical" evidence="1">
    <location>
        <begin position="114"/>
        <end position="137"/>
    </location>
</feature>
<keyword evidence="1" id="KW-1133">Transmembrane helix</keyword>
<dbReference type="InterPro" id="IPR045325">
    <property type="entry name" value="TMEM70/TMEM186/TMEM223"/>
</dbReference>
<dbReference type="Proteomes" id="UP000268093">
    <property type="component" value="Unassembled WGS sequence"/>
</dbReference>
<keyword evidence="1" id="KW-0812">Transmembrane</keyword>
<reference evidence="2 3" key="1">
    <citation type="journal article" date="2018" name="New Phytol.">
        <title>Phylogenomics of Endogonaceae and evolution of mycorrhizas within Mucoromycota.</title>
        <authorList>
            <person name="Chang Y."/>
            <person name="Desiro A."/>
            <person name="Na H."/>
            <person name="Sandor L."/>
            <person name="Lipzen A."/>
            <person name="Clum A."/>
            <person name="Barry K."/>
            <person name="Grigoriev I.V."/>
            <person name="Martin F.M."/>
            <person name="Stajich J.E."/>
            <person name="Smith M.E."/>
            <person name="Bonito G."/>
            <person name="Spatafora J.W."/>
        </authorList>
    </citation>
    <scope>NUCLEOTIDE SEQUENCE [LARGE SCALE GENOMIC DNA]</scope>
    <source>
        <strain evidence="2 3">GMNB39</strain>
    </source>
</reference>
<evidence type="ECO:0000313" key="3">
    <source>
        <dbReference type="Proteomes" id="UP000268093"/>
    </source>
</evidence>
<accession>A0A433A0N4</accession>
<keyword evidence="1" id="KW-0472">Membrane</keyword>
<dbReference type="EMBL" id="RBNI01022505">
    <property type="protein sequence ID" value="RUO96236.1"/>
    <property type="molecule type" value="Genomic_DNA"/>
</dbReference>
<proteinExistence type="predicted"/>
<keyword evidence="3" id="KW-1185">Reference proteome</keyword>
<dbReference type="AlphaFoldDB" id="A0A433A0N4"/>
<sequence>MYRCGSFLRSVATCPRLLIISTSAPINPPGAATQIITDTFSISNTTESARPHLHTANSKPGTTSKIITTTRPSVIPAYELGTVEASWKLLTHKLAQHDVIIYKQAENARKMFKLLYLSAFLQLVFWGNLADLAQYFMVERLDNNTATTSTENPAPTENLSSPSDFQLAPKFQRLAIGAGFATVGIAAAGAMCMYPWR</sequence>
<protein>
    <submittedName>
        <fullName evidence="2">Uncharacterized protein</fullName>
    </submittedName>
</protein>
<evidence type="ECO:0000313" key="2">
    <source>
        <dbReference type="EMBL" id="RUO96236.1"/>
    </source>
</evidence>
<evidence type="ECO:0000256" key="1">
    <source>
        <dbReference type="SAM" id="Phobius"/>
    </source>
</evidence>
<name>A0A433A0N4_9FUNG</name>
<organism evidence="2 3">
    <name type="scientific">Jimgerdemannia flammicorona</name>
    <dbReference type="NCBI Taxonomy" id="994334"/>
    <lineage>
        <taxon>Eukaryota</taxon>
        <taxon>Fungi</taxon>
        <taxon>Fungi incertae sedis</taxon>
        <taxon>Mucoromycota</taxon>
        <taxon>Mucoromycotina</taxon>
        <taxon>Endogonomycetes</taxon>
        <taxon>Endogonales</taxon>
        <taxon>Endogonaceae</taxon>
        <taxon>Jimgerdemannia</taxon>
    </lineage>
</organism>
<comment type="caution">
    <text evidence="2">The sequence shown here is derived from an EMBL/GenBank/DDBJ whole genome shotgun (WGS) entry which is preliminary data.</text>
</comment>
<dbReference type="Pfam" id="PF06979">
    <property type="entry name" value="TMEM70"/>
    <property type="match status" value="1"/>
</dbReference>